<dbReference type="InterPro" id="IPR012349">
    <property type="entry name" value="Split_barrel_FMN-bd"/>
</dbReference>
<dbReference type="RefSeq" id="WP_012002887.1">
    <property type="nucleotide sequence ID" value="NC_009828.1"/>
</dbReference>
<dbReference type="eggNOG" id="COG1853">
    <property type="taxonomic scope" value="Bacteria"/>
</dbReference>
<evidence type="ECO:0000256" key="1">
    <source>
        <dbReference type="ARBA" id="ARBA00001917"/>
    </source>
</evidence>
<dbReference type="STRING" id="416591.Tlet_0840"/>
<comment type="similarity">
    <text evidence="3">Belongs to the flavoredoxin family.</text>
</comment>
<dbReference type="InterPro" id="IPR052174">
    <property type="entry name" value="Flavoredoxin"/>
</dbReference>
<evidence type="ECO:0000256" key="3">
    <source>
        <dbReference type="ARBA" id="ARBA00038054"/>
    </source>
</evidence>
<proteinExistence type="inferred from homology"/>
<dbReference type="OrthoDB" id="9794638at2"/>
<name>A8F5H2_PSELT</name>
<evidence type="ECO:0000256" key="2">
    <source>
        <dbReference type="ARBA" id="ARBA00022630"/>
    </source>
</evidence>
<dbReference type="Proteomes" id="UP000002016">
    <property type="component" value="Chromosome"/>
</dbReference>
<feature type="domain" description="Flavin reductase like" evidence="4">
    <location>
        <begin position="12"/>
        <end position="162"/>
    </location>
</feature>
<keyword evidence="6" id="KW-1185">Reference proteome</keyword>
<dbReference type="Gene3D" id="2.30.110.10">
    <property type="entry name" value="Electron Transport, Fmn-binding Protein, Chain A"/>
    <property type="match status" value="1"/>
</dbReference>
<keyword evidence="2" id="KW-0285">Flavoprotein</keyword>
<dbReference type="KEGG" id="tle:Tlet_0840"/>
<reference evidence="5 6" key="1">
    <citation type="submission" date="2007-08" db="EMBL/GenBank/DDBJ databases">
        <title>Complete sequence of Thermotoga lettingae TMO.</title>
        <authorList>
            <consortium name="US DOE Joint Genome Institute"/>
            <person name="Copeland A."/>
            <person name="Lucas S."/>
            <person name="Lapidus A."/>
            <person name="Barry K."/>
            <person name="Glavina del Rio T."/>
            <person name="Dalin E."/>
            <person name="Tice H."/>
            <person name="Pitluck S."/>
            <person name="Foster B."/>
            <person name="Bruce D."/>
            <person name="Schmutz J."/>
            <person name="Larimer F."/>
            <person name="Land M."/>
            <person name="Hauser L."/>
            <person name="Kyrpides N."/>
            <person name="Mikhailova N."/>
            <person name="Nelson K."/>
            <person name="Gogarten J.P."/>
            <person name="Noll K."/>
            <person name="Richardson P."/>
        </authorList>
    </citation>
    <scope>NUCLEOTIDE SEQUENCE [LARGE SCALE GENOMIC DNA]</scope>
    <source>
        <strain evidence="6">ATCC BAA-301 / DSM 14385 / NBRC 107922 / TMO</strain>
    </source>
</reference>
<sequence length="193" mass="22305">MVFIENLDKYNFHYPANVAIVCSKHEERVNLMSAAWHTQLSHNPPLYGISISPKRFTHDLILVSKEFTVNFLRFEQSRLAAFFGKTSGRDIDKVNVFEIDLSESRNVKAPFLKDSYAVYECKLVDFRNTGDHTFFIGKIVGIHYDPNAFSPSLNIYPTLYLGTDLYITTDNSNKRLHDEKQVKEYLSRWVQGG</sequence>
<dbReference type="PANTHER" id="PTHR43567">
    <property type="entry name" value="FLAVOREDOXIN-RELATED-RELATED"/>
    <property type="match status" value="1"/>
</dbReference>
<dbReference type="PANTHER" id="PTHR43567:SF1">
    <property type="entry name" value="FLAVOREDOXIN"/>
    <property type="match status" value="1"/>
</dbReference>
<dbReference type="SUPFAM" id="SSF50475">
    <property type="entry name" value="FMN-binding split barrel"/>
    <property type="match status" value="1"/>
</dbReference>
<reference evidence="5 6" key="2">
    <citation type="journal article" date="2009" name="Proc. Natl. Acad. Sci. U.S.A.">
        <title>On the chimeric nature, thermophilic origin, and phylogenetic placement of the Thermotogales.</title>
        <authorList>
            <person name="Zhaxybayeva O."/>
            <person name="Swithers K.S."/>
            <person name="Lapierre P."/>
            <person name="Fournier G.P."/>
            <person name="Bickhart D.M."/>
            <person name="DeBoy R.T."/>
            <person name="Nelson K.E."/>
            <person name="Nesbo C.L."/>
            <person name="Doolittle W.F."/>
            <person name="Gogarten J.P."/>
            <person name="Noll K.M."/>
        </authorList>
    </citation>
    <scope>NUCLEOTIDE SEQUENCE [LARGE SCALE GENOMIC DNA]</scope>
    <source>
        <strain evidence="6">ATCC BAA-301 / DSM 14385 / NBRC 107922 / TMO</strain>
    </source>
</reference>
<organism evidence="5 6">
    <name type="scientific">Pseudothermotoga lettingae (strain ATCC BAA-301 / DSM 14385 / NBRC 107922 / TMO)</name>
    <name type="common">Thermotoga lettingae</name>
    <dbReference type="NCBI Taxonomy" id="416591"/>
    <lineage>
        <taxon>Bacteria</taxon>
        <taxon>Thermotogati</taxon>
        <taxon>Thermotogota</taxon>
        <taxon>Thermotogae</taxon>
        <taxon>Thermotogales</taxon>
        <taxon>Thermotogaceae</taxon>
        <taxon>Pseudothermotoga</taxon>
    </lineage>
</organism>
<dbReference type="HOGENOM" id="CLU_059021_5_3_0"/>
<evidence type="ECO:0000259" key="4">
    <source>
        <dbReference type="SMART" id="SM00903"/>
    </source>
</evidence>
<comment type="cofactor">
    <cofactor evidence="1">
        <name>FMN</name>
        <dbReference type="ChEBI" id="CHEBI:58210"/>
    </cofactor>
</comment>
<evidence type="ECO:0000313" key="6">
    <source>
        <dbReference type="Proteomes" id="UP000002016"/>
    </source>
</evidence>
<dbReference type="InterPro" id="IPR002563">
    <property type="entry name" value="Flavin_Rdtase-like_dom"/>
</dbReference>
<accession>A8F5H2</accession>
<dbReference type="Pfam" id="PF01613">
    <property type="entry name" value="Flavin_Reduct"/>
    <property type="match status" value="1"/>
</dbReference>
<dbReference type="GO" id="GO:0010181">
    <property type="term" value="F:FMN binding"/>
    <property type="evidence" value="ECO:0007669"/>
    <property type="project" value="InterPro"/>
</dbReference>
<protein>
    <submittedName>
        <fullName evidence="5">Flavin reductase domain protein FMN-binding</fullName>
    </submittedName>
</protein>
<evidence type="ECO:0000313" key="5">
    <source>
        <dbReference type="EMBL" id="ABV33406.1"/>
    </source>
</evidence>
<dbReference type="AlphaFoldDB" id="A8F5H2"/>
<gene>
    <name evidence="5" type="ordered locus">Tlet_0840</name>
</gene>
<dbReference type="SMART" id="SM00903">
    <property type="entry name" value="Flavin_Reduct"/>
    <property type="match status" value="1"/>
</dbReference>
<dbReference type="EMBL" id="CP000812">
    <property type="protein sequence ID" value="ABV33406.1"/>
    <property type="molecule type" value="Genomic_DNA"/>
</dbReference>
<dbReference type="GO" id="GO:0016646">
    <property type="term" value="F:oxidoreductase activity, acting on the CH-NH group of donors, NAD or NADP as acceptor"/>
    <property type="evidence" value="ECO:0007669"/>
    <property type="project" value="UniProtKB-ARBA"/>
</dbReference>